<comment type="similarity">
    <text evidence="2">Belongs to the ROK (NagC/XylR) family.</text>
</comment>
<keyword evidence="9" id="KW-0460">Magnesium</keyword>
<accession>A0A1V9ZXJ7</accession>
<evidence type="ECO:0000256" key="2">
    <source>
        <dbReference type="ARBA" id="ARBA00006479"/>
    </source>
</evidence>
<keyword evidence="10" id="KW-0119">Carbohydrate metabolism</keyword>
<comment type="caution">
    <text evidence="13">The sequence shown here is derived from an EMBL/GenBank/DDBJ whole genome shotgun (WGS) entry which is preliminary data.</text>
</comment>
<keyword evidence="4" id="KW-0479">Metal-binding</keyword>
<evidence type="ECO:0000256" key="4">
    <source>
        <dbReference type="ARBA" id="ARBA00022723"/>
    </source>
</evidence>
<dbReference type="EC" id="2.7.1.4" evidence="11"/>
<dbReference type="FunFam" id="3.30.420.40:FF:000153">
    <property type="entry name" value="Putative fructokinase"/>
    <property type="match status" value="1"/>
</dbReference>
<dbReference type="InterPro" id="IPR000600">
    <property type="entry name" value="ROK"/>
</dbReference>
<dbReference type="OrthoDB" id="10260668at2759"/>
<dbReference type="AlphaFoldDB" id="A0A1V9ZXJ7"/>
<dbReference type="GO" id="GO:0008865">
    <property type="term" value="F:fructokinase activity"/>
    <property type="evidence" value="ECO:0007669"/>
    <property type="project" value="UniProtKB-EC"/>
</dbReference>
<dbReference type="GO" id="GO:0046872">
    <property type="term" value="F:metal ion binding"/>
    <property type="evidence" value="ECO:0007669"/>
    <property type="project" value="UniProtKB-KW"/>
</dbReference>
<dbReference type="FunFam" id="3.30.420.40:FF:000136">
    <property type="entry name" value="Putative fructokinase"/>
    <property type="match status" value="1"/>
</dbReference>
<name>A0A1V9ZXJ7_9STRA</name>
<evidence type="ECO:0000256" key="11">
    <source>
        <dbReference type="ARBA" id="ARBA00038887"/>
    </source>
</evidence>
<evidence type="ECO:0000256" key="7">
    <source>
        <dbReference type="ARBA" id="ARBA00022833"/>
    </source>
</evidence>
<evidence type="ECO:0000256" key="1">
    <source>
        <dbReference type="ARBA" id="ARBA00001946"/>
    </source>
</evidence>
<evidence type="ECO:0000256" key="3">
    <source>
        <dbReference type="ARBA" id="ARBA00022679"/>
    </source>
</evidence>
<evidence type="ECO:0000256" key="10">
    <source>
        <dbReference type="ARBA" id="ARBA00023277"/>
    </source>
</evidence>
<dbReference type="InterPro" id="IPR043129">
    <property type="entry name" value="ATPase_NBD"/>
</dbReference>
<keyword evidence="6 13" id="KW-0418">Kinase</keyword>
<dbReference type="PANTHER" id="PTHR42742:SF3">
    <property type="entry name" value="FRUCTOKINASE"/>
    <property type="match status" value="1"/>
</dbReference>
<organism evidence="13 14">
    <name type="scientific">Thraustotheca clavata</name>
    <dbReference type="NCBI Taxonomy" id="74557"/>
    <lineage>
        <taxon>Eukaryota</taxon>
        <taxon>Sar</taxon>
        <taxon>Stramenopiles</taxon>
        <taxon>Oomycota</taxon>
        <taxon>Saprolegniomycetes</taxon>
        <taxon>Saprolegniales</taxon>
        <taxon>Achlyaceae</taxon>
        <taxon>Thraustotheca</taxon>
    </lineage>
</organism>
<reference evidence="13 14" key="1">
    <citation type="journal article" date="2014" name="Genome Biol. Evol.">
        <title>The secreted proteins of Achlya hypogyna and Thraustotheca clavata identify the ancestral oomycete secretome and reveal gene acquisitions by horizontal gene transfer.</title>
        <authorList>
            <person name="Misner I."/>
            <person name="Blouin N."/>
            <person name="Leonard G."/>
            <person name="Richards T.A."/>
            <person name="Lane C.E."/>
        </authorList>
    </citation>
    <scope>NUCLEOTIDE SEQUENCE [LARGE SCALE GENOMIC DNA]</scope>
    <source>
        <strain evidence="13 14">ATCC 34112</strain>
    </source>
</reference>
<evidence type="ECO:0000256" key="8">
    <source>
        <dbReference type="ARBA" id="ARBA00022840"/>
    </source>
</evidence>
<feature type="non-terminal residue" evidence="13">
    <location>
        <position position="1"/>
    </location>
</feature>
<proteinExistence type="inferred from homology"/>
<dbReference type="Pfam" id="PF00480">
    <property type="entry name" value="ROK"/>
    <property type="match status" value="1"/>
</dbReference>
<dbReference type="PANTHER" id="PTHR42742">
    <property type="entry name" value="TRANSCRIPTIONAL REPRESSOR MPRA"/>
    <property type="match status" value="1"/>
</dbReference>
<keyword evidence="5" id="KW-0547">Nucleotide-binding</keyword>
<dbReference type="InterPro" id="IPR049874">
    <property type="entry name" value="ROK_cs"/>
</dbReference>
<evidence type="ECO:0000256" key="9">
    <source>
        <dbReference type="ARBA" id="ARBA00022842"/>
    </source>
</evidence>
<evidence type="ECO:0000313" key="13">
    <source>
        <dbReference type="EMBL" id="OQS02671.1"/>
    </source>
</evidence>
<sequence>LVQEGFLSADTGPLIKNVILHEWLARTVNESEVLTIIDALIAKEWIHSSSVSSETNESSYLIRMSPAEAEAHLKAPITEILPHAVKEEIFRECFPMVSNKGEKMFLKINDPRALLYATLGLNLIAKGECSIELGGTTWALAIAHDSPLNIVARTRIDTTTPEETFEKALAWLLSQTFDAIGIASFGPVDLNKQSATYGFITTTPKPHWANTDIVGKFKLAFPGIPVNFETDVNAPALFEAEFGGHGDVSTLCYITVGTGIGVGVCIEGKPVHGLMHPEAGHMLVPIAEEDLAIGFKGTCPYHGNCAEGMAASGAIAARMSKERRELQNLSDDDPVWNTVAYYLALVCVNLTLTVSPQVIVIGGGISKRNGLFEKIHTAFEKALNGYVKTPDMKKYIRPSFHSDIGLVSSLELARIAMS</sequence>
<dbReference type="Gene3D" id="3.30.420.40">
    <property type="match status" value="2"/>
</dbReference>
<evidence type="ECO:0000256" key="6">
    <source>
        <dbReference type="ARBA" id="ARBA00022777"/>
    </source>
</evidence>
<gene>
    <name evidence="13" type="ORF">THRCLA_04975</name>
</gene>
<dbReference type="STRING" id="74557.A0A1V9ZXJ7"/>
<keyword evidence="3" id="KW-0808">Transferase</keyword>
<keyword evidence="7" id="KW-0862">Zinc</keyword>
<dbReference type="GO" id="GO:0005524">
    <property type="term" value="F:ATP binding"/>
    <property type="evidence" value="ECO:0007669"/>
    <property type="project" value="UniProtKB-KW"/>
</dbReference>
<comment type="catalytic activity">
    <reaction evidence="12">
        <text>D-fructose + ATP = D-fructose 6-phosphate + ADP + H(+)</text>
        <dbReference type="Rhea" id="RHEA:16125"/>
        <dbReference type="ChEBI" id="CHEBI:15378"/>
        <dbReference type="ChEBI" id="CHEBI:30616"/>
        <dbReference type="ChEBI" id="CHEBI:37721"/>
        <dbReference type="ChEBI" id="CHEBI:61527"/>
        <dbReference type="ChEBI" id="CHEBI:456216"/>
        <dbReference type="EC" id="2.7.1.4"/>
    </reaction>
</comment>
<dbReference type="PROSITE" id="PS01125">
    <property type="entry name" value="ROK"/>
    <property type="match status" value="1"/>
</dbReference>
<dbReference type="EMBL" id="JNBS01001096">
    <property type="protein sequence ID" value="OQS02671.1"/>
    <property type="molecule type" value="Genomic_DNA"/>
</dbReference>
<protein>
    <recommendedName>
        <fullName evidence="11">fructokinase</fullName>
        <ecNumber evidence="11">2.7.1.4</ecNumber>
    </recommendedName>
</protein>
<comment type="cofactor">
    <cofactor evidence="1">
        <name>Mg(2+)</name>
        <dbReference type="ChEBI" id="CHEBI:18420"/>
    </cofactor>
</comment>
<evidence type="ECO:0000256" key="12">
    <source>
        <dbReference type="ARBA" id="ARBA00048451"/>
    </source>
</evidence>
<evidence type="ECO:0000313" key="14">
    <source>
        <dbReference type="Proteomes" id="UP000243217"/>
    </source>
</evidence>
<dbReference type="SUPFAM" id="SSF53067">
    <property type="entry name" value="Actin-like ATPase domain"/>
    <property type="match status" value="1"/>
</dbReference>
<dbReference type="Proteomes" id="UP000243217">
    <property type="component" value="Unassembled WGS sequence"/>
</dbReference>
<dbReference type="InterPro" id="IPR051804">
    <property type="entry name" value="Carb_Metab_Reg_Kinase/Isom"/>
</dbReference>
<dbReference type="CDD" id="cd24067">
    <property type="entry name" value="ASKHA_NBD_ROK_BsFRK-like"/>
    <property type="match status" value="1"/>
</dbReference>
<keyword evidence="8" id="KW-0067">ATP-binding</keyword>
<keyword evidence="14" id="KW-1185">Reference proteome</keyword>
<evidence type="ECO:0000256" key="5">
    <source>
        <dbReference type="ARBA" id="ARBA00022741"/>
    </source>
</evidence>